<evidence type="ECO:0000256" key="1">
    <source>
        <dbReference type="ARBA" id="ARBA00008239"/>
    </source>
</evidence>
<keyword evidence="7" id="KW-1185">Reference proteome</keyword>
<proteinExistence type="inferred from homology"/>
<dbReference type="AlphaFoldDB" id="A0A4Q6XDM1"/>
<dbReference type="GO" id="GO:0016887">
    <property type="term" value="F:ATP hydrolysis activity"/>
    <property type="evidence" value="ECO:0007669"/>
    <property type="project" value="InterPro"/>
</dbReference>
<dbReference type="Pfam" id="PF13589">
    <property type="entry name" value="HATPase_c_3"/>
    <property type="match status" value="1"/>
</dbReference>
<protein>
    <recommendedName>
        <fullName evidence="5">HD-CE domain-containing protein</fullName>
    </recommendedName>
</protein>
<dbReference type="GO" id="GO:0140662">
    <property type="term" value="F:ATP-dependent protein folding chaperone"/>
    <property type="evidence" value="ECO:0007669"/>
    <property type="project" value="InterPro"/>
</dbReference>
<dbReference type="Pfam" id="PF24391">
    <property type="entry name" value="HD-CE"/>
    <property type="match status" value="1"/>
</dbReference>
<name>A0A4Q6XDM1_9SPHI</name>
<dbReference type="PRINTS" id="PR00775">
    <property type="entry name" value="HEATSHOCK90"/>
</dbReference>
<evidence type="ECO:0000313" key="6">
    <source>
        <dbReference type="EMBL" id="RZF57881.1"/>
    </source>
</evidence>
<dbReference type="InterPro" id="IPR056471">
    <property type="entry name" value="HD-CE"/>
</dbReference>
<dbReference type="RefSeq" id="WP_130143368.1">
    <property type="nucleotide sequence ID" value="NZ_SGIT01000006.1"/>
</dbReference>
<dbReference type="EMBL" id="SGIT01000006">
    <property type="protein sequence ID" value="RZF57881.1"/>
    <property type="molecule type" value="Genomic_DNA"/>
</dbReference>
<dbReference type="Gene3D" id="3.30.565.10">
    <property type="entry name" value="Histidine kinase-like ATPase, C-terminal domain"/>
    <property type="match status" value="1"/>
</dbReference>
<accession>A0A4Q6XDM1</accession>
<feature type="domain" description="HD-CE" evidence="5">
    <location>
        <begin position="53"/>
        <end position="292"/>
    </location>
</feature>
<organism evidence="6 7">
    <name type="scientific">Sphingobacterium corticibacterium</name>
    <dbReference type="NCBI Taxonomy" id="2484746"/>
    <lineage>
        <taxon>Bacteria</taxon>
        <taxon>Pseudomonadati</taxon>
        <taxon>Bacteroidota</taxon>
        <taxon>Sphingobacteriia</taxon>
        <taxon>Sphingobacteriales</taxon>
        <taxon>Sphingobacteriaceae</taxon>
        <taxon>Sphingobacterium</taxon>
    </lineage>
</organism>
<sequence length="1133" mass="132692">MAKTIHPSIPGELILSELKKKTQNNERQSEFLSLFESFSRLVAHETRFIVALFPEYTPHDEPLHLRRLFELAECLLGEIVIKNLNATELFILALSLYGHDWGMAVSDKEKEVILSGSSHSDDFALLENEQNKFEQHLIDQNQLRENLSNFGWQEYVRKTHAERSARRCIKYFKNIDNGIGEALARACEGHWLDFEELRNLIIYPYNYSIRGEVINLRAIAIYVRLIDLFDITNERTPYSIYKYTAPKDVRSVMEWAKHRAINSMSTVPSQNGRNILVDGQTTDHEVFAALLDLKSFCAHQLKEGLELLDEMHLEKYNLHIYDLKWNIIPKGFDPINIRFQFDRSRMFEILSDEIYQGDKYVFIRELIQNSVDAMKFRTELLSTRMGYRQGLMSRVKICVEELDDDQTLVSVTDDGIGMDRYVIENYLSVAGRSYYRSEEFQKLGLKMDPISRFGVGILSCFMVAERIEIISYRDRLVKHDSKVIKIQVPFVDQQFRVEMRNPENHDRVGTTVKVYVSAKKILKNLHDEKPLQVTDYVRAIAGAVDFPIEIIERGNKSVVVSPWADFDEISQTFPEHHLHAIDTHLRIDNMFAIQNIKNAKLNFKEHRIDVSKDLNIENVEGYISYLIPLDFDIRLVNSGRSWPGDDFTIKDSGKRRQEKRLQFSFKWRNSRNNQLPEDWNLGRSAFSQMTYQIFLDGILVSGALSPREIDGKLPKQYFSSRGGHFFTDEHFVVPRVILNLIKDRGGKTDLSRFSLENRSSHWEDIVVDKLHLFLLKYYEDLLKSKDGMQLLVLMSQMEFFYRLSVDQIIDFIGLENCPVAMIKTNGTILFEDWGNLIDRQILLQPKYTNWFSRKLINKFNNEDSTSNNYSQNDFLLDWKGEAFILTRHDLEHQALEDGSSVQEISVSRYYNYYLVRTHHFSHYRFLSSPYLYGAPLIQEVWAPNKTMFISPEDELFEKIIESEIPLDASELEKVFYSALEREYVDEMPNIGNFEAPYESSFCFGLTHLNYRHQNTINILQILIAFSKAKPKTNEESVIWGSVHDKLYELPYFDRYSHRHFPIKIDEINTVFSELNTYIVENYLIKNFHPFSSIIFDDFVEGTVYHAEDDNVYSFFDNADFDAYEFNESYSLTL</sequence>
<dbReference type="GO" id="GO:0051082">
    <property type="term" value="F:unfolded protein binding"/>
    <property type="evidence" value="ECO:0007669"/>
    <property type="project" value="InterPro"/>
</dbReference>
<gene>
    <name evidence="6" type="ORF">EWE74_19615</name>
</gene>
<dbReference type="OrthoDB" id="9802640at2"/>
<evidence type="ECO:0000313" key="7">
    <source>
        <dbReference type="Proteomes" id="UP000292855"/>
    </source>
</evidence>
<reference evidence="6 7" key="1">
    <citation type="submission" date="2019-02" db="EMBL/GenBank/DDBJ databases">
        <authorList>
            <person name="Li Y."/>
        </authorList>
    </citation>
    <scope>NUCLEOTIDE SEQUENCE [LARGE SCALE GENOMIC DNA]</scope>
    <source>
        <strain evidence="6 7">30C10-4-7</strain>
    </source>
</reference>
<evidence type="ECO:0000256" key="3">
    <source>
        <dbReference type="ARBA" id="ARBA00022840"/>
    </source>
</evidence>
<comment type="similarity">
    <text evidence="1">Belongs to the heat shock protein 90 family.</text>
</comment>
<dbReference type="SUPFAM" id="SSF55874">
    <property type="entry name" value="ATPase domain of HSP90 chaperone/DNA topoisomerase II/histidine kinase"/>
    <property type="match status" value="1"/>
</dbReference>
<comment type="caution">
    <text evidence="6">The sequence shown here is derived from an EMBL/GenBank/DDBJ whole genome shotgun (WGS) entry which is preliminary data.</text>
</comment>
<dbReference type="Proteomes" id="UP000292855">
    <property type="component" value="Unassembled WGS sequence"/>
</dbReference>
<evidence type="ECO:0000256" key="4">
    <source>
        <dbReference type="ARBA" id="ARBA00023186"/>
    </source>
</evidence>
<evidence type="ECO:0000259" key="5">
    <source>
        <dbReference type="Pfam" id="PF24391"/>
    </source>
</evidence>
<dbReference type="GO" id="GO:0005524">
    <property type="term" value="F:ATP binding"/>
    <property type="evidence" value="ECO:0007669"/>
    <property type="project" value="UniProtKB-KW"/>
</dbReference>
<dbReference type="InterPro" id="IPR020575">
    <property type="entry name" value="Hsp90_N"/>
</dbReference>
<keyword evidence="3" id="KW-0067">ATP-binding</keyword>
<keyword evidence="2" id="KW-0547">Nucleotide-binding</keyword>
<dbReference type="InterPro" id="IPR036890">
    <property type="entry name" value="HATPase_C_sf"/>
</dbReference>
<keyword evidence="4" id="KW-0143">Chaperone</keyword>
<dbReference type="PANTHER" id="PTHR11528">
    <property type="entry name" value="HEAT SHOCK PROTEIN 90 FAMILY MEMBER"/>
    <property type="match status" value="1"/>
</dbReference>
<dbReference type="InterPro" id="IPR001404">
    <property type="entry name" value="Hsp90_fam"/>
</dbReference>
<evidence type="ECO:0000256" key="2">
    <source>
        <dbReference type="ARBA" id="ARBA00022741"/>
    </source>
</evidence>